<comment type="caution">
    <text evidence="2">The sequence shown here is derived from an EMBL/GenBank/DDBJ whole genome shotgun (WGS) entry which is preliminary data.</text>
</comment>
<gene>
    <name evidence="2" type="ORF">GHT06_014823</name>
</gene>
<evidence type="ECO:0000256" key="1">
    <source>
        <dbReference type="SAM" id="MobiDB-lite"/>
    </source>
</evidence>
<name>A0AAD5L8F4_9CRUS</name>
<organism evidence="2 3">
    <name type="scientific">Daphnia sinensis</name>
    <dbReference type="NCBI Taxonomy" id="1820382"/>
    <lineage>
        <taxon>Eukaryota</taxon>
        <taxon>Metazoa</taxon>
        <taxon>Ecdysozoa</taxon>
        <taxon>Arthropoda</taxon>
        <taxon>Crustacea</taxon>
        <taxon>Branchiopoda</taxon>
        <taxon>Diplostraca</taxon>
        <taxon>Cladocera</taxon>
        <taxon>Anomopoda</taxon>
        <taxon>Daphniidae</taxon>
        <taxon>Daphnia</taxon>
        <taxon>Daphnia similis group</taxon>
    </lineage>
</organism>
<sequence>MNQNSLIGANLRRTLMLSPGQQEIPPKVNQGAGNRGEMEVGVSEKEKTDQAFMKVSFERYISQILSSTELEAHEERLKKINEVARNLSKDEWMYPSVEKLLGNWNQ</sequence>
<feature type="compositionally biased region" description="Basic and acidic residues" evidence="1">
    <location>
        <begin position="36"/>
        <end position="45"/>
    </location>
</feature>
<accession>A0AAD5L8F4</accession>
<dbReference type="Proteomes" id="UP000820818">
    <property type="component" value="Linkage Group LG5"/>
</dbReference>
<dbReference type="AlphaFoldDB" id="A0AAD5L8F4"/>
<keyword evidence="3" id="KW-1185">Reference proteome</keyword>
<protein>
    <submittedName>
        <fullName evidence="2">Uncharacterized protein</fullName>
    </submittedName>
</protein>
<reference evidence="2 3" key="1">
    <citation type="submission" date="2022-05" db="EMBL/GenBank/DDBJ databases">
        <title>A multi-omics perspective on studying reproductive biology in Daphnia sinensis.</title>
        <authorList>
            <person name="Jia J."/>
        </authorList>
    </citation>
    <scope>NUCLEOTIDE SEQUENCE [LARGE SCALE GENOMIC DNA]</scope>
    <source>
        <strain evidence="2 3">WSL</strain>
    </source>
</reference>
<evidence type="ECO:0000313" key="3">
    <source>
        <dbReference type="Proteomes" id="UP000820818"/>
    </source>
</evidence>
<dbReference type="EMBL" id="WJBH02000005">
    <property type="protein sequence ID" value="KAI9558070.1"/>
    <property type="molecule type" value="Genomic_DNA"/>
</dbReference>
<feature type="region of interest" description="Disordered" evidence="1">
    <location>
        <begin position="18"/>
        <end position="45"/>
    </location>
</feature>
<proteinExistence type="predicted"/>
<evidence type="ECO:0000313" key="2">
    <source>
        <dbReference type="EMBL" id="KAI9558070.1"/>
    </source>
</evidence>